<dbReference type="Proteomes" id="UP000076863">
    <property type="component" value="Unassembled WGS sequence"/>
</dbReference>
<protein>
    <submittedName>
        <fullName evidence="2">Uncharacterized protein</fullName>
    </submittedName>
</protein>
<keyword evidence="3" id="KW-1185">Reference proteome</keyword>
<dbReference type="EMBL" id="AZHA01000018">
    <property type="protein sequence ID" value="OAA40855.1"/>
    <property type="molecule type" value="Genomic_DNA"/>
</dbReference>
<comment type="caution">
    <text evidence="2">The sequence shown here is derived from an EMBL/GenBank/DDBJ whole genome shotgun (WGS) entry which is preliminary data.</text>
</comment>
<evidence type="ECO:0000313" key="3">
    <source>
        <dbReference type="Proteomes" id="UP000076863"/>
    </source>
</evidence>
<evidence type="ECO:0000256" key="1">
    <source>
        <dbReference type="SAM" id="MobiDB-lite"/>
    </source>
</evidence>
<reference evidence="2 3" key="1">
    <citation type="journal article" date="2016" name="Genome Biol. Evol.">
        <title>Divergent and convergent evolution of fungal pathogenicity.</title>
        <authorList>
            <person name="Shang Y."/>
            <person name="Xiao G."/>
            <person name="Zheng P."/>
            <person name="Cen K."/>
            <person name="Zhan S."/>
            <person name="Wang C."/>
        </authorList>
    </citation>
    <scope>NUCLEOTIDE SEQUENCE [LARGE SCALE GENOMIC DNA]</scope>
    <source>
        <strain evidence="2 3">RCEF 3172</strain>
    </source>
</reference>
<accession>A0A167C7A7</accession>
<organism evidence="2 3">
    <name type="scientific">Beauveria brongniartii RCEF 3172</name>
    <dbReference type="NCBI Taxonomy" id="1081107"/>
    <lineage>
        <taxon>Eukaryota</taxon>
        <taxon>Fungi</taxon>
        <taxon>Dikarya</taxon>
        <taxon>Ascomycota</taxon>
        <taxon>Pezizomycotina</taxon>
        <taxon>Sordariomycetes</taxon>
        <taxon>Hypocreomycetidae</taxon>
        <taxon>Hypocreales</taxon>
        <taxon>Cordycipitaceae</taxon>
        <taxon>Beauveria</taxon>
        <taxon>Beauveria brongniartii</taxon>
    </lineage>
</organism>
<dbReference type="AlphaFoldDB" id="A0A167C7A7"/>
<evidence type="ECO:0000313" key="2">
    <source>
        <dbReference type="EMBL" id="OAA40855.1"/>
    </source>
</evidence>
<dbReference type="OrthoDB" id="10395587at2759"/>
<proteinExistence type="predicted"/>
<feature type="region of interest" description="Disordered" evidence="1">
    <location>
        <begin position="1"/>
        <end position="20"/>
    </location>
</feature>
<name>A0A167C7A7_9HYPO</name>
<sequence>MRDGHRLEKNNGVVGRRVGTSEDKTLEADALLHRALAQESLVYAHSLSAQELQQVVAFDLPNAQKEGCESLDIARDAIAPAAARSPHMREEFVFFDHGTRATTWLDSNLDIEFPDMDDYMQCEKGEMSLEVRKGKDPHLFLVNITLMSAVNAELARVAPHEVDKSRIESRTQKRRLPEGRSFFIINTRSSARGIRMHQ</sequence>
<gene>
    <name evidence="2" type="ORF">BBO_05912</name>
</gene>